<evidence type="ECO:0000313" key="2">
    <source>
        <dbReference type="Proteomes" id="UP000662111"/>
    </source>
</evidence>
<accession>A0ABQ2FA82</accession>
<proteinExistence type="predicted"/>
<comment type="caution">
    <text evidence="1">The sequence shown here is derived from an EMBL/GenBank/DDBJ whole genome shotgun (WGS) entry which is preliminary data.</text>
</comment>
<gene>
    <name evidence="1" type="ORF">GCM10011509_26790</name>
</gene>
<name>A0ABQ2FA82_9MICO</name>
<keyword evidence="2" id="KW-1185">Reference proteome</keyword>
<sequence length="343" mass="38274">MSPSRPTVPFTYQDAVERYSGRRSLDRRLRDGDVCRLGRGIYAEPLTLGSATETWVAHRTEHLHRLRAALHRFPGMVASHTSAAVVHGLELVIAAETPVELTVVRGAPQSRSLPGVRIHHTDSTVTPHVLVDDIRTTTIARTVADVLRTRRAPHAVAMTDRAVADGAVDLAGITAALDAQVRWKGRPRARESLAAVDLRRESWLESYSFVALHEQGHPLPLPQVSVHDEHLRFVGRVDGLWPREKVFAEADGEGKYFLGPGDQVPLEPETTVRRRLAEERERHARLEALGLVGVRWTGEEIMNRPEAVALRVELARERARGMQFHGWVRRGADLVRLESLFAA</sequence>
<evidence type="ECO:0000313" key="1">
    <source>
        <dbReference type="EMBL" id="GGK76845.1"/>
    </source>
</evidence>
<organism evidence="1 2">
    <name type="scientific">Ornithinimicrobium pekingense</name>
    <dbReference type="NCBI Taxonomy" id="384677"/>
    <lineage>
        <taxon>Bacteria</taxon>
        <taxon>Bacillati</taxon>
        <taxon>Actinomycetota</taxon>
        <taxon>Actinomycetes</taxon>
        <taxon>Micrococcales</taxon>
        <taxon>Ornithinimicrobiaceae</taxon>
        <taxon>Ornithinimicrobium</taxon>
    </lineage>
</organism>
<reference evidence="2" key="1">
    <citation type="journal article" date="2019" name="Int. J. Syst. Evol. Microbiol.">
        <title>The Global Catalogue of Microorganisms (GCM) 10K type strain sequencing project: providing services to taxonomists for standard genome sequencing and annotation.</title>
        <authorList>
            <consortium name="The Broad Institute Genomics Platform"/>
            <consortium name="The Broad Institute Genome Sequencing Center for Infectious Disease"/>
            <person name="Wu L."/>
            <person name="Ma J."/>
        </authorList>
    </citation>
    <scope>NUCLEOTIDE SEQUENCE [LARGE SCALE GENOMIC DNA]</scope>
    <source>
        <strain evidence="2">CGMCC 1.5362</strain>
    </source>
</reference>
<evidence type="ECO:0008006" key="3">
    <source>
        <dbReference type="Google" id="ProtNLM"/>
    </source>
</evidence>
<dbReference type="Proteomes" id="UP000662111">
    <property type="component" value="Unassembled WGS sequence"/>
</dbReference>
<dbReference type="EMBL" id="BMLB01000006">
    <property type="protein sequence ID" value="GGK76845.1"/>
    <property type="molecule type" value="Genomic_DNA"/>
</dbReference>
<dbReference type="RefSeq" id="WP_022921949.1">
    <property type="nucleotide sequence ID" value="NZ_BMLB01000006.1"/>
</dbReference>
<protein>
    <recommendedName>
        <fullName evidence="3">Transcriptional regulator, AbiEi antitoxin, Type IV TA system</fullName>
    </recommendedName>
</protein>